<organism evidence="1 2">
    <name type="scientific">Acinetobacter bohemicus</name>
    <dbReference type="NCBI Taxonomy" id="1435036"/>
    <lineage>
        <taxon>Bacteria</taxon>
        <taxon>Pseudomonadati</taxon>
        <taxon>Pseudomonadota</taxon>
        <taxon>Gammaproteobacteria</taxon>
        <taxon>Moraxellales</taxon>
        <taxon>Moraxellaceae</taxon>
        <taxon>Acinetobacter</taxon>
    </lineage>
</organism>
<dbReference type="RefSeq" id="WP_074947258.1">
    <property type="nucleotide sequence ID" value="NZ_FOZU01000025.1"/>
</dbReference>
<dbReference type="Proteomes" id="UP000182827">
    <property type="component" value="Unassembled WGS sequence"/>
</dbReference>
<name>A0A1I6VGJ9_9GAMM</name>
<accession>A0A1I6VGJ9</accession>
<keyword evidence="2" id="KW-1185">Reference proteome</keyword>
<reference evidence="2" key="1">
    <citation type="submission" date="2016-10" db="EMBL/GenBank/DDBJ databases">
        <authorList>
            <person name="Varghese N."/>
            <person name="Submissions S."/>
        </authorList>
    </citation>
    <scope>NUCLEOTIDE SEQUENCE [LARGE SCALE GENOMIC DNA]</scope>
    <source>
        <strain evidence="2">ANC 5076</strain>
    </source>
</reference>
<dbReference type="EMBL" id="FOZU01000025">
    <property type="protein sequence ID" value="SFT12604.1"/>
    <property type="molecule type" value="Genomic_DNA"/>
</dbReference>
<evidence type="ECO:0000313" key="2">
    <source>
        <dbReference type="Proteomes" id="UP000182827"/>
    </source>
</evidence>
<proteinExistence type="predicted"/>
<protein>
    <recommendedName>
        <fullName evidence="3">Arc-like DNA binding domain-containing protein</fullName>
    </recommendedName>
</protein>
<evidence type="ECO:0008006" key="3">
    <source>
        <dbReference type="Google" id="ProtNLM"/>
    </source>
</evidence>
<evidence type="ECO:0000313" key="1">
    <source>
        <dbReference type="EMBL" id="SFT12604.1"/>
    </source>
</evidence>
<dbReference type="AlphaFoldDB" id="A0A1I6VGJ9"/>
<sequence>MMENKTGRAVSQDDWKRTQVRMPQEQYEVLMKYAEKNNLSLNTAMLELMDLGLKSKAEGKSGRSIYFNDLNCVEDYPKQPLHERTAHVEQMISDLFYRNPQYQLINIETLNDGKKIRYWYSIPRSESFRD</sequence>
<gene>
    <name evidence="1" type="ORF">SAMN05444586_102537</name>
</gene>